<dbReference type="Proteomes" id="UP000278807">
    <property type="component" value="Unassembled WGS sequence"/>
</dbReference>
<dbReference type="PANTHER" id="PTHR12933:SF0">
    <property type="entry name" value="U3 SMALL NUCLEOLAR RNA-ASSOCIATED PROTEIN 25 HOMOLOG"/>
    <property type="match status" value="1"/>
</dbReference>
<reference evidence="8" key="1">
    <citation type="submission" date="2017-02" db="UniProtKB">
        <authorList>
            <consortium name="WormBaseParasite"/>
        </authorList>
    </citation>
    <scope>IDENTIFICATION</scope>
</reference>
<dbReference type="Pfam" id="PF22916">
    <property type="entry name" value="UTP25_NTPase-like"/>
    <property type="match status" value="1"/>
</dbReference>
<evidence type="ECO:0000259" key="4">
    <source>
        <dbReference type="Pfam" id="PF06862"/>
    </source>
</evidence>
<proteinExistence type="inferred from homology"/>
<feature type="domain" description="UTP25 C-terminal" evidence="4">
    <location>
        <begin position="187"/>
        <end position="297"/>
    </location>
</feature>
<keyword evidence="7" id="KW-1185">Reference proteome</keyword>
<gene>
    <name evidence="6" type="ORF">HNAJ_LOCUS2860</name>
</gene>
<evidence type="ECO:0000256" key="2">
    <source>
        <dbReference type="ARBA" id="ARBA00009223"/>
    </source>
</evidence>
<protein>
    <submittedName>
        <fullName evidence="6 8">Uncharacterized protein</fullName>
    </submittedName>
</protein>
<dbReference type="InterPro" id="IPR010678">
    <property type="entry name" value="UTP25"/>
</dbReference>
<keyword evidence="3" id="KW-0539">Nucleus</keyword>
<comment type="similarity">
    <text evidence="2">Belongs to the UTP25 family.</text>
</comment>
<dbReference type="WBParaSite" id="HNAJ_0000286101-mRNA-1">
    <property type="protein sequence ID" value="HNAJ_0000286101-mRNA-1"/>
    <property type="gene ID" value="HNAJ_0000286101"/>
</dbReference>
<dbReference type="EMBL" id="UZAE01001520">
    <property type="protein sequence ID" value="VDN98719.1"/>
    <property type="molecule type" value="Genomic_DNA"/>
</dbReference>
<dbReference type="GO" id="GO:0032040">
    <property type="term" value="C:small-subunit processome"/>
    <property type="evidence" value="ECO:0007669"/>
    <property type="project" value="TreeGrafter"/>
</dbReference>
<sequence length="347" mass="39465">MQCITTSIELLIIDQAEHLLMQNWATVQEVVGQLNQRPIKPSLSSPARIRLAYLAGYGSRYRQTLLFSAVNNYLITGLMSKCENFQGMNIFFPMPKYQNDNLFSGYLPENHRVPGLKRRSGTESEFTKPITALDNFKLQLITFGVNGSLLNSNPLTELTKRLDQPDDSDDEEEVGAKIIRMDDSNNSIVLKTCLTPYNLSDKGGRAIPIAHYYDLEELRRLLREEALSFCYVHEYIEDSEAERNRHLFDQGRIRIMLLSERYYFYRRRKIRGARNFIFYGPPTFPWFVQELLASCELAPAVATNASGESLTVASANPSAVLSSSVTILYFQPWEAAQVSMITASIDV</sequence>
<dbReference type="OrthoDB" id="6254883at2759"/>
<dbReference type="AlphaFoldDB" id="A0A0R3T723"/>
<organism evidence="8">
    <name type="scientific">Rodentolepis nana</name>
    <name type="common">Dwarf tapeworm</name>
    <name type="synonym">Hymenolepis nana</name>
    <dbReference type="NCBI Taxonomy" id="102285"/>
    <lineage>
        <taxon>Eukaryota</taxon>
        <taxon>Metazoa</taxon>
        <taxon>Spiralia</taxon>
        <taxon>Lophotrochozoa</taxon>
        <taxon>Platyhelminthes</taxon>
        <taxon>Cestoda</taxon>
        <taxon>Eucestoda</taxon>
        <taxon>Cyclophyllidea</taxon>
        <taxon>Hymenolepididae</taxon>
        <taxon>Rodentolepis</taxon>
    </lineage>
</organism>
<comment type="subcellular location">
    <subcellularLocation>
        <location evidence="1">Nucleus</location>
        <location evidence="1">Nucleolus</location>
    </subcellularLocation>
</comment>
<accession>A0A0R3T723</accession>
<evidence type="ECO:0000259" key="5">
    <source>
        <dbReference type="Pfam" id="PF22916"/>
    </source>
</evidence>
<dbReference type="Pfam" id="PF06862">
    <property type="entry name" value="Utp25_C"/>
    <property type="match status" value="1"/>
</dbReference>
<feature type="domain" description="UTP25 NTP hydrolase-like" evidence="5">
    <location>
        <begin position="6"/>
        <end position="88"/>
    </location>
</feature>
<reference evidence="6 7" key="2">
    <citation type="submission" date="2018-11" db="EMBL/GenBank/DDBJ databases">
        <authorList>
            <consortium name="Pathogen Informatics"/>
        </authorList>
    </citation>
    <scope>NUCLEOTIDE SEQUENCE [LARGE SCALE GENOMIC DNA]</scope>
</reference>
<dbReference type="InterPro" id="IPR053940">
    <property type="entry name" value="UTP25_NTPase-like"/>
</dbReference>
<evidence type="ECO:0000256" key="1">
    <source>
        <dbReference type="ARBA" id="ARBA00004604"/>
    </source>
</evidence>
<evidence type="ECO:0000256" key="3">
    <source>
        <dbReference type="ARBA" id="ARBA00023242"/>
    </source>
</evidence>
<dbReference type="InterPro" id="IPR053939">
    <property type="entry name" value="UTP25_C"/>
</dbReference>
<evidence type="ECO:0000313" key="7">
    <source>
        <dbReference type="Proteomes" id="UP000278807"/>
    </source>
</evidence>
<dbReference type="GO" id="GO:0019843">
    <property type="term" value="F:rRNA binding"/>
    <property type="evidence" value="ECO:0007669"/>
    <property type="project" value="TreeGrafter"/>
</dbReference>
<evidence type="ECO:0000313" key="8">
    <source>
        <dbReference type="WBParaSite" id="HNAJ_0000286101-mRNA-1"/>
    </source>
</evidence>
<name>A0A0R3T723_RODNA</name>
<evidence type="ECO:0000313" key="6">
    <source>
        <dbReference type="EMBL" id="VDN98719.1"/>
    </source>
</evidence>
<dbReference type="STRING" id="102285.A0A0R3T723"/>
<dbReference type="GO" id="GO:0000462">
    <property type="term" value="P:maturation of SSU-rRNA from tricistronic rRNA transcript (SSU-rRNA, 5.8S rRNA, LSU-rRNA)"/>
    <property type="evidence" value="ECO:0007669"/>
    <property type="project" value="TreeGrafter"/>
</dbReference>
<dbReference type="GO" id="GO:0034511">
    <property type="term" value="F:U3 snoRNA binding"/>
    <property type="evidence" value="ECO:0007669"/>
    <property type="project" value="InterPro"/>
</dbReference>
<dbReference type="PANTHER" id="PTHR12933">
    <property type="entry name" value="ORF PROTEIN-RELATED"/>
    <property type="match status" value="1"/>
</dbReference>